<feature type="repeat" description="ANK" evidence="2">
    <location>
        <begin position="458"/>
        <end position="490"/>
    </location>
</feature>
<dbReference type="Gene3D" id="1.25.40.20">
    <property type="entry name" value="Ankyrin repeat-containing domain"/>
    <property type="match status" value="3"/>
</dbReference>
<gene>
    <name evidence="6" type="ORF">H1R20_g14847</name>
</gene>
<evidence type="ECO:0000256" key="4">
    <source>
        <dbReference type="SAM" id="SignalP"/>
    </source>
</evidence>
<dbReference type="Proteomes" id="UP001140091">
    <property type="component" value="Unassembled WGS sequence"/>
</dbReference>
<comment type="caution">
    <text evidence="6">The sequence shown here is derived from an EMBL/GenBank/DDBJ whole genome shotgun (WGS) entry which is preliminary data.</text>
</comment>
<dbReference type="PANTHER" id="PTHR24120:SF4">
    <property type="entry name" value="GH07239P"/>
    <property type="match status" value="1"/>
</dbReference>
<keyword evidence="4" id="KW-0732">Signal</keyword>
<feature type="region of interest" description="Disordered" evidence="3">
    <location>
        <begin position="783"/>
        <end position="808"/>
    </location>
</feature>
<dbReference type="PROSITE" id="PS50088">
    <property type="entry name" value="ANK_REPEAT"/>
    <property type="match status" value="2"/>
</dbReference>
<evidence type="ECO:0000256" key="3">
    <source>
        <dbReference type="SAM" id="MobiDB-lite"/>
    </source>
</evidence>
<evidence type="ECO:0000313" key="6">
    <source>
        <dbReference type="EMBL" id="KAJ2922250.1"/>
    </source>
</evidence>
<dbReference type="InterPro" id="IPR036770">
    <property type="entry name" value="Ankyrin_rpt-contain_sf"/>
</dbReference>
<accession>A0A9W8M815</accession>
<dbReference type="AlphaFoldDB" id="A0A9W8M815"/>
<reference evidence="6" key="1">
    <citation type="submission" date="2022-06" db="EMBL/GenBank/DDBJ databases">
        <title>Genome Sequence of Candolleomyces eurysporus.</title>
        <authorList>
            <person name="Buettner E."/>
        </authorList>
    </citation>
    <scope>NUCLEOTIDE SEQUENCE</scope>
    <source>
        <strain evidence="6">VTCC 930004</strain>
    </source>
</reference>
<sequence>MRSWLLVALQMLGVVFLLPQDECRLQSVEQEASPEERGNSLPQVGPSDTSPSRAHAFGPFINDVGSQQSLNVQDAGDFSMRDPRFDIAGRDISIYRNSRKNDIAYVQRVARWLSSTDAKRIHADTLAKRSPGTGVWLVEGDQFTRWSLGERKVLWVTGMPGSGKTVLASIATDHIEQTICAFSQGKHVVVFFQCQYKTPVSPSHILSTFLRQLLEEDNEGVFEVIDPIYSEWATKSTPLSEAQTVDLLGKILDLFQKVYIVVDALDELKETDNFIRSLSNKIFKSPNTFITQHCIAYLSGPASPSTRTPSAQSLALEPRPISVDDDDTDWKCQDGREIAFPYAYSNWGVHAKQALTEDSGIASTVAAFVLDCNDYICNISSASSWQNAFRSTTEIIQPIHLIALHGLSKILPSTMWLWRQRTSSGSTPLHLAAYKGHEDIVQVIFEAAPSWVNDVDDYGYTPFMLACQQGHDDIVKLFLSCPDTINLNARNTTHNSTPLILATIGGHAPVVKLLVCPRKKVSERLDVDLHAQDKQGKTALMFACALGFQEIVEILTERSDLNINQSRAFGHTAFTEAAIHGSVPIFRILLAHSSRFFLRTPATALIHASRFGREAMVEYLLSLRDVNPNVRCEAGNTPLMTAAAEGNERICGLLLKHPDIDVNAQNGTAVAVRHRGTNPRMDKTGTGTTALMMACMGGHRSVVDLLLDQEDINVDVKDHTGKTALQLVRREGRHGKDIMTSLLHASKPTGKMRTAAHLPEERRDSITLEGAITNDIQQIIDTLGDSDDEDVSTTSTQVNKDSRTNLRM</sequence>
<dbReference type="Gene3D" id="3.40.50.300">
    <property type="entry name" value="P-loop containing nucleotide triphosphate hydrolases"/>
    <property type="match status" value="1"/>
</dbReference>
<protein>
    <recommendedName>
        <fullName evidence="5">Nephrocystin 3-like N-terminal domain-containing protein</fullName>
    </recommendedName>
</protein>
<dbReference type="Pfam" id="PF12796">
    <property type="entry name" value="Ank_2"/>
    <property type="match status" value="4"/>
</dbReference>
<dbReference type="EMBL" id="JANBPK010001503">
    <property type="protein sequence ID" value="KAJ2922250.1"/>
    <property type="molecule type" value="Genomic_DNA"/>
</dbReference>
<organism evidence="6 7">
    <name type="scientific">Candolleomyces eurysporus</name>
    <dbReference type="NCBI Taxonomy" id="2828524"/>
    <lineage>
        <taxon>Eukaryota</taxon>
        <taxon>Fungi</taxon>
        <taxon>Dikarya</taxon>
        <taxon>Basidiomycota</taxon>
        <taxon>Agaricomycotina</taxon>
        <taxon>Agaricomycetes</taxon>
        <taxon>Agaricomycetidae</taxon>
        <taxon>Agaricales</taxon>
        <taxon>Agaricineae</taxon>
        <taxon>Psathyrellaceae</taxon>
        <taxon>Candolleomyces</taxon>
    </lineage>
</organism>
<feature type="chain" id="PRO_5040904722" description="Nephrocystin 3-like N-terminal domain-containing protein" evidence="4">
    <location>
        <begin position="18"/>
        <end position="808"/>
    </location>
</feature>
<dbReference type="SUPFAM" id="SSF52540">
    <property type="entry name" value="P-loop containing nucleoside triphosphate hydrolases"/>
    <property type="match status" value="1"/>
</dbReference>
<dbReference type="PROSITE" id="PS50297">
    <property type="entry name" value="ANK_REP_REGION"/>
    <property type="match status" value="1"/>
</dbReference>
<dbReference type="SMART" id="SM00248">
    <property type="entry name" value="ANK"/>
    <property type="match status" value="8"/>
</dbReference>
<dbReference type="InterPro" id="IPR002110">
    <property type="entry name" value="Ankyrin_rpt"/>
</dbReference>
<evidence type="ECO:0000259" key="5">
    <source>
        <dbReference type="Pfam" id="PF24883"/>
    </source>
</evidence>
<keyword evidence="1" id="KW-0677">Repeat</keyword>
<feature type="repeat" description="ANK" evidence="2">
    <location>
        <begin position="424"/>
        <end position="446"/>
    </location>
</feature>
<dbReference type="InterPro" id="IPR027417">
    <property type="entry name" value="P-loop_NTPase"/>
</dbReference>
<feature type="domain" description="Nephrocystin 3-like N-terminal" evidence="5">
    <location>
        <begin position="132"/>
        <end position="285"/>
    </location>
</feature>
<feature type="signal peptide" evidence="4">
    <location>
        <begin position="1"/>
        <end position="17"/>
    </location>
</feature>
<proteinExistence type="predicted"/>
<keyword evidence="2" id="KW-0040">ANK repeat</keyword>
<dbReference type="OrthoDB" id="7464126at2759"/>
<evidence type="ECO:0000313" key="7">
    <source>
        <dbReference type="Proteomes" id="UP001140091"/>
    </source>
</evidence>
<dbReference type="InterPro" id="IPR056884">
    <property type="entry name" value="NPHP3-like_N"/>
</dbReference>
<evidence type="ECO:0000256" key="1">
    <source>
        <dbReference type="ARBA" id="ARBA00022737"/>
    </source>
</evidence>
<evidence type="ECO:0000256" key="2">
    <source>
        <dbReference type="PROSITE-ProRule" id="PRU00023"/>
    </source>
</evidence>
<dbReference type="SUPFAM" id="SSF48403">
    <property type="entry name" value="Ankyrin repeat"/>
    <property type="match status" value="1"/>
</dbReference>
<feature type="compositionally biased region" description="Polar residues" evidence="3">
    <location>
        <begin position="40"/>
        <end position="52"/>
    </location>
</feature>
<keyword evidence="7" id="KW-1185">Reference proteome</keyword>
<name>A0A9W8M815_9AGAR</name>
<feature type="region of interest" description="Disordered" evidence="3">
    <location>
        <begin position="28"/>
        <end position="52"/>
    </location>
</feature>
<dbReference type="PANTHER" id="PTHR24120">
    <property type="entry name" value="GH07239P"/>
    <property type="match status" value="1"/>
</dbReference>
<feature type="non-terminal residue" evidence="6">
    <location>
        <position position="808"/>
    </location>
</feature>
<dbReference type="Pfam" id="PF24883">
    <property type="entry name" value="NPHP3_N"/>
    <property type="match status" value="1"/>
</dbReference>